<evidence type="ECO:0000256" key="2">
    <source>
        <dbReference type="SAM" id="Phobius"/>
    </source>
</evidence>
<dbReference type="Proteomes" id="UP000193986">
    <property type="component" value="Unassembled WGS sequence"/>
</dbReference>
<gene>
    <name evidence="3" type="ORF">BCR39DRAFT_332826</name>
</gene>
<feature type="region of interest" description="Disordered" evidence="1">
    <location>
        <begin position="492"/>
        <end position="660"/>
    </location>
</feature>
<feature type="transmembrane region" description="Helical" evidence="2">
    <location>
        <begin position="317"/>
        <end position="338"/>
    </location>
</feature>
<reference evidence="3 4" key="1">
    <citation type="submission" date="2016-07" db="EMBL/GenBank/DDBJ databases">
        <title>Pervasive Adenine N6-methylation of Active Genes in Fungi.</title>
        <authorList>
            <consortium name="DOE Joint Genome Institute"/>
            <person name="Mondo S.J."/>
            <person name="Dannebaum R.O."/>
            <person name="Kuo R.C."/>
            <person name="Labutti K."/>
            <person name="Haridas S."/>
            <person name="Kuo A."/>
            <person name="Salamov A."/>
            <person name="Ahrendt S.R."/>
            <person name="Lipzen A."/>
            <person name="Sullivan W."/>
            <person name="Andreopoulos W.B."/>
            <person name="Clum A."/>
            <person name="Lindquist E."/>
            <person name="Daum C."/>
            <person name="Ramamoorthy G.K."/>
            <person name="Gryganskyi A."/>
            <person name="Culley D."/>
            <person name="Magnuson J.K."/>
            <person name="James T.Y."/>
            <person name="O'Malley M.A."/>
            <person name="Stajich J.E."/>
            <person name="Spatafora J.W."/>
            <person name="Visel A."/>
            <person name="Grigoriev I.V."/>
        </authorList>
    </citation>
    <scope>NUCLEOTIDE SEQUENCE [LARGE SCALE GENOMIC DNA]</scope>
    <source>
        <strain evidence="3 4">68-887.2</strain>
    </source>
</reference>
<keyword evidence="2" id="KW-1133">Transmembrane helix</keyword>
<keyword evidence="4" id="KW-1185">Reference proteome</keyword>
<keyword evidence="2" id="KW-0472">Membrane</keyword>
<dbReference type="EMBL" id="MCFC01000007">
    <property type="protein sequence ID" value="ORY33124.1"/>
    <property type="molecule type" value="Genomic_DNA"/>
</dbReference>
<dbReference type="InParanoid" id="A0A1Y2BED2"/>
<evidence type="ECO:0000313" key="4">
    <source>
        <dbReference type="Proteomes" id="UP000193986"/>
    </source>
</evidence>
<protein>
    <submittedName>
        <fullName evidence="3">Uncharacterized protein</fullName>
    </submittedName>
</protein>
<accession>A0A1Y2BED2</accession>
<dbReference type="Gene3D" id="2.60.120.260">
    <property type="entry name" value="Galactose-binding domain-like"/>
    <property type="match status" value="1"/>
</dbReference>
<dbReference type="AlphaFoldDB" id="A0A1Y2BED2"/>
<evidence type="ECO:0000313" key="3">
    <source>
        <dbReference type="EMBL" id="ORY33124.1"/>
    </source>
</evidence>
<organism evidence="3 4">
    <name type="scientific">Naematelia encephala</name>
    <dbReference type="NCBI Taxonomy" id="71784"/>
    <lineage>
        <taxon>Eukaryota</taxon>
        <taxon>Fungi</taxon>
        <taxon>Dikarya</taxon>
        <taxon>Basidiomycota</taxon>
        <taxon>Agaricomycotina</taxon>
        <taxon>Tremellomycetes</taxon>
        <taxon>Tremellales</taxon>
        <taxon>Naemateliaceae</taxon>
        <taxon>Naematelia</taxon>
    </lineage>
</organism>
<dbReference type="OrthoDB" id="2576334at2759"/>
<proteinExistence type="predicted"/>
<dbReference type="STRING" id="71784.A0A1Y2BED2"/>
<name>A0A1Y2BED2_9TREE</name>
<comment type="caution">
    <text evidence="3">The sequence shown here is derived from an EMBL/GenBank/DDBJ whole genome shotgun (WGS) entry which is preliminary data.</text>
</comment>
<feature type="compositionally biased region" description="Polar residues" evidence="1">
    <location>
        <begin position="444"/>
        <end position="453"/>
    </location>
</feature>
<feature type="compositionally biased region" description="Low complexity" evidence="1">
    <location>
        <begin position="598"/>
        <end position="610"/>
    </location>
</feature>
<sequence>MPSRPLMCPFSLLTGGWVDLAIPAELKSSPLFSYSSSGSNSSSWTAGYARQSDGFDQTLHLATSSDSTISFNLSATSITFLIPSYSGCTATISINSSSPTSACATNSTAGDIPFAVDDLPTGLHRLLWDSGEIQNGQEVIFWGIDGTRAADAGGMANVTIDDTFTREGSIQLDYQGDWSHLEQGASGTLSEVNGLSGDFNQTLSLTQSQGSSVSFSAPGSAIHVYGTVGPDYGSASVLLNGQTVATAINLTSAWPLPYELLWFQTGLDASQVQNVTMTNLGPSKMAIDFIILTTDPDSIPSFSAGQKNFIDTAAGKLVVGLIVPLVVICLLGLSIYYHHKRRRVPSRRVSRESGIGLATSAGGVIDDKASSTRSRSTGSDGEVFVSYDEARDRLSPQWHSPSIPRSIEQDLLIATITSSSSPLNDQSPTTTTTTTRNRPRPTDSVMTVLSSSPNDRRITELPAYPGETDTTSDPSFPDEKVAATTVEPIHLHLHRGSGDPGPSTARRQESIGPPSDFMSVYAAPPSERDDPESTTFSSLDSQLPLPFPPLSPMSPHLPTLISPNHLRSRSSTSIVPGPESAGESALDLNRATAERTSKSLSASKPPSAFSQYGEWPSTPRTRHSRTRSGVSDAPSAARPDSDVLPFEDFIAASQNANSRE</sequence>
<feature type="region of interest" description="Disordered" evidence="1">
    <location>
        <begin position="417"/>
        <end position="478"/>
    </location>
</feature>
<keyword evidence="2" id="KW-0812">Transmembrane</keyword>
<evidence type="ECO:0000256" key="1">
    <source>
        <dbReference type="SAM" id="MobiDB-lite"/>
    </source>
</evidence>
<feature type="compositionally biased region" description="Polar residues" evidence="1">
    <location>
        <begin position="417"/>
        <end position="427"/>
    </location>
</feature>